<reference evidence="2 3" key="1">
    <citation type="submission" date="2019-02" db="EMBL/GenBank/DDBJ databases">
        <title>Genome sequencing of the rare red list fungi Antrodiella citrinella (Flaviporus citrinellus).</title>
        <authorList>
            <person name="Buettner E."/>
            <person name="Kellner H."/>
        </authorList>
    </citation>
    <scope>NUCLEOTIDE SEQUENCE [LARGE SCALE GENOMIC DNA]</scope>
    <source>
        <strain evidence="2 3">DSM 108506</strain>
    </source>
</reference>
<dbReference type="OrthoDB" id="2757435at2759"/>
<evidence type="ECO:0000313" key="3">
    <source>
        <dbReference type="Proteomes" id="UP000308730"/>
    </source>
</evidence>
<keyword evidence="3" id="KW-1185">Reference proteome</keyword>
<feature type="non-terminal residue" evidence="2">
    <location>
        <position position="1"/>
    </location>
</feature>
<accession>A0A4S4LKA6</accession>
<comment type="caution">
    <text evidence="2">The sequence shown here is derived from an EMBL/GenBank/DDBJ whole genome shotgun (WGS) entry which is preliminary data.</text>
</comment>
<dbReference type="Proteomes" id="UP000308730">
    <property type="component" value="Unassembled WGS sequence"/>
</dbReference>
<gene>
    <name evidence="2" type="ORF">EUX98_g9804</name>
</gene>
<sequence>ENLEQSPDLDTSARMSPAPLVMSAPMSAPVPSTRAVAPPFLAVTAGIPPLLATVAHASTPAVLVPSTRARAESDTSDRGASTSRQRLDMETLQVVSPANQPFQDGGLTASTQSSLPRPGLPSWLLGTRSPFSS</sequence>
<dbReference type="AlphaFoldDB" id="A0A4S4LKA6"/>
<proteinExistence type="predicted"/>
<dbReference type="EMBL" id="SGPM01001216">
    <property type="protein sequence ID" value="THH12534.1"/>
    <property type="molecule type" value="Genomic_DNA"/>
</dbReference>
<feature type="compositionally biased region" description="Polar residues" evidence="1">
    <location>
        <begin position="93"/>
        <end position="115"/>
    </location>
</feature>
<evidence type="ECO:0000313" key="2">
    <source>
        <dbReference type="EMBL" id="THH12534.1"/>
    </source>
</evidence>
<evidence type="ECO:0000256" key="1">
    <source>
        <dbReference type="SAM" id="MobiDB-lite"/>
    </source>
</evidence>
<protein>
    <submittedName>
        <fullName evidence="2">Uncharacterized protein</fullName>
    </submittedName>
</protein>
<feature type="region of interest" description="Disordered" evidence="1">
    <location>
        <begin position="1"/>
        <end position="31"/>
    </location>
</feature>
<name>A0A4S4LKA6_9APHY</name>
<organism evidence="2 3">
    <name type="scientific">Antrodiella citrinella</name>
    <dbReference type="NCBI Taxonomy" id="2447956"/>
    <lineage>
        <taxon>Eukaryota</taxon>
        <taxon>Fungi</taxon>
        <taxon>Dikarya</taxon>
        <taxon>Basidiomycota</taxon>
        <taxon>Agaricomycotina</taxon>
        <taxon>Agaricomycetes</taxon>
        <taxon>Polyporales</taxon>
        <taxon>Steccherinaceae</taxon>
        <taxon>Antrodiella</taxon>
    </lineage>
</organism>
<feature type="region of interest" description="Disordered" evidence="1">
    <location>
        <begin position="65"/>
        <end position="133"/>
    </location>
</feature>